<dbReference type="Proteomes" id="UP000244005">
    <property type="component" value="Unassembled WGS sequence"/>
</dbReference>
<organism evidence="1 2">
    <name type="scientific">Marchantia polymorpha</name>
    <name type="common">Common liverwort</name>
    <name type="synonym">Marchantia aquatica</name>
    <dbReference type="NCBI Taxonomy" id="3197"/>
    <lineage>
        <taxon>Eukaryota</taxon>
        <taxon>Viridiplantae</taxon>
        <taxon>Streptophyta</taxon>
        <taxon>Embryophyta</taxon>
        <taxon>Marchantiophyta</taxon>
        <taxon>Marchantiopsida</taxon>
        <taxon>Marchantiidae</taxon>
        <taxon>Marchantiales</taxon>
        <taxon>Marchantiaceae</taxon>
        <taxon>Marchantia</taxon>
    </lineage>
</organism>
<dbReference type="AlphaFoldDB" id="A0A2R6WQL1"/>
<accession>A0A2R6WQL1</accession>
<gene>
    <name evidence="1" type="ORF">MARPO_0066s0061</name>
</gene>
<evidence type="ECO:0000313" key="1">
    <source>
        <dbReference type="EMBL" id="PTQ36104.1"/>
    </source>
</evidence>
<proteinExistence type="predicted"/>
<evidence type="ECO:0000313" key="2">
    <source>
        <dbReference type="Proteomes" id="UP000244005"/>
    </source>
</evidence>
<dbReference type="EMBL" id="KZ772738">
    <property type="protein sequence ID" value="PTQ36104.1"/>
    <property type="molecule type" value="Genomic_DNA"/>
</dbReference>
<reference evidence="2" key="1">
    <citation type="journal article" date="2017" name="Cell">
        <title>Insights into land plant evolution garnered from the Marchantia polymorpha genome.</title>
        <authorList>
            <person name="Bowman J.L."/>
            <person name="Kohchi T."/>
            <person name="Yamato K.T."/>
            <person name="Jenkins J."/>
            <person name="Shu S."/>
            <person name="Ishizaki K."/>
            <person name="Yamaoka S."/>
            <person name="Nishihama R."/>
            <person name="Nakamura Y."/>
            <person name="Berger F."/>
            <person name="Adam C."/>
            <person name="Aki S.S."/>
            <person name="Althoff F."/>
            <person name="Araki T."/>
            <person name="Arteaga-Vazquez M.A."/>
            <person name="Balasubrmanian S."/>
            <person name="Barry K."/>
            <person name="Bauer D."/>
            <person name="Boehm C.R."/>
            <person name="Briginshaw L."/>
            <person name="Caballero-Perez J."/>
            <person name="Catarino B."/>
            <person name="Chen F."/>
            <person name="Chiyoda S."/>
            <person name="Chovatia M."/>
            <person name="Davies K.M."/>
            <person name="Delmans M."/>
            <person name="Demura T."/>
            <person name="Dierschke T."/>
            <person name="Dolan L."/>
            <person name="Dorantes-Acosta A.E."/>
            <person name="Eklund D.M."/>
            <person name="Florent S.N."/>
            <person name="Flores-Sandoval E."/>
            <person name="Fujiyama A."/>
            <person name="Fukuzawa H."/>
            <person name="Galik B."/>
            <person name="Grimanelli D."/>
            <person name="Grimwood J."/>
            <person name="Grossniklaus U."/>
            <person name="Hamada T."/>
            <person name="Haseloff J."/>
            <person name="Hetherington A.J."/>
            <person name="Higo A."/>
            <person name="Hirakawa Y."/>
            <person name="Hundley H.N."/>
            <person name="Ikeda Y."/>
            <person name="Inoue K."/>
            <person name="Inoue S.I."/>
            <person name="Ishida S."/>
            <person name="Jia Q."/>
            <person name="Kakita M."/>
            <person name="Kanazawa T."/>
            <person name="Kawai Y."/>
            <person name="Kawashima T."/>
            <person name="Kennedy M."/>
            <person name="Kinose K."/>
            <person name="Kinoshita T."/>
            <person name="Kohara Y."/>
            <person name="Koide E."/>
            <person name="Komatsu K."/>
            <person name="Kopischke S."/>
            <person name="Kubo M."/>
            <person name="Kyozuka J."/>
            <person name="Lagercrantz U."/>
            <person name="Lin S.S."/>
            <person name="Lindquist E."/>
            <person name="Lipzen A.M."/>
            <person name="Lu C.W."/>
            <person name="De Luna E."/>
            <person name="Martienssen R.A."/>
            <person name="Minamino N."/>
            <person name="Mizutani M."/>
            <person name="Mizutani M."/>
            <person name="Mochizuki N."/>
            <person name="Monte I."/>
            <person name="Mosher R."/>
            <person name="Nagasaki H."/>
            <person name="Nakagami H."/>
            <person name="Naramoto S."/>
            <person name="Nishitani K."/>
            <person name="Ohtani M."/>
            <person name="Okamoto T."/>
            <person name="Okumura M."/>
            <person name="Phillips J."/>
            <person name="Pollak B."/>
            <person name="Reinders A."/>
            <person name="Rovekamp M."/>
            <person name="Sano R."/>
            <person name="Sawa S."/>
            <person name="Schmid M.W."/>
            <person name="Shirakawa M."/>
            <person name="Solano R."/>
            <person name="Spunde A."/>
            <person name="Suetsugu N."/>
            <person name="Sugano S."/>
            <person name="Sugiyama A."/>
            <person name="Sun R."/>
            <person name="Suzuki Y."/>
            <person name="Takenaka M."/>
            <person name="Takezawa D."/>
            <person name="Tomogane H."/>
            <person name="Tsuzuki M."/>
            <person name="Ueda T."/>
            <person name="Umeda M."/>
            <person name="Ward J.M."/>
            <person name="Watanabe Y."/>
            <person name="Yazaki K."/>
            <person name="Yokoyama R."/>
            <person name="Yoshitake Y."/>
            <person name="Yotsui I."/>
            <person name="Zachgo S."/>
            <person name="Schmutz J."/>
        </authorList>
    </citation>
    <scope>NUCLEOTIDE SEQUENCE [LARGE SCALE GENOMIC DNA]</scope>
    <source>
        <strain evidence="2">Tak-1</strain>
    </source>
</reference>
<sequence length="406" mass="45530">MVAREFRSGRFVLEALTRITSTARDRPRKLEGFLVLVIGDPLRHSLRIDDGGGELPDGGGLHVDVTSRLAPPAGVARRASGRRALQVSLKRVERNLPGVGFVIVSVQQDQGAPAVGGVEETTRDVAIRRRANLEHIAVKRRVVVIYIPVDSRLLPRAQSLSKVRRVRRRLESALHRIPQVRLVPSGLHVRPILIHHAQVPRLPPDRVHLARSRQGRGSVVFHRGRLRLRKLEIDARARCSWASSLPTFASHPRSRIRLVPSLPRPQIPSDLPAGRSLRSMHACNVLTYPGSKPACVVVILAGGGGEEGLSLLALLSSRMSSELSRDFRFTRNQTRTFCQRGKFYVMDPESYSSARLCLAPVWCWRRNDQFTFDDYTSRYTSFVEVQDDHEPLAGRWATELVFVSYS</sequence>
<name>A0A2R6WQL1_MARPO</name>
<keyword evidence="2" id="KW-1185">Reference proteome</keyword>
<protein>
    <submittedName>
        <fullName evidence="1">Uncharacterized protein</fullName>
    </submittedName>
</protein>